<keyword evidence="1" id="KW-0812">Transmembrane</keyword>
<evidence type="ECO:0000313" key="2">
    <source>
        <dbReference type="EMBL" id="KAL2824983.1"/>
    </source>
</evidence>
<keyword evidence="1" id="KW-1133">Transmembrane helix</keyword>
<feature type="transmembrane region" description="Helical" evidence="1">
    <location>
        <begin position="27"/>
        <end position="46"/>
    </location>
</feature>
<accession>A0ABR4IDP1</accession>
<proteinExistence type="predicted"/>
<sequence length="56" mass="6397">MLSILGRTAGIMPPFPAQTFLEKGMNAVLWFGVGLIWILSILMELLPVEMRNREMY</sequence>
<organism evidence="2 3">
    <name type="scientific">Aspergillus pseudoustus</name>
    <dbReference type="NCBI Taxonomy" id="1810923"/>
    <lineage>
        <taxon>Eukaryota</taxon>
        <taxon>Fungi</taxon>
        <taxon>Dikarya</taxon>
        <taxon>Ascomycota</taxon>
        <taxon>Pezizomycotina</taxon>
        <taxon>Eurotiomycetes</taxon>
        <taxon>Eurotiomycetidae</taxon>
        <taxon>Eurotiales</taxon>
        <taxon>Aspergillaceae</taxon>
        <taxon>Aspergillus</taxon>
        <taxon>Aspergillus subgen. Nidulantes</taxon>
    </lineage>
</organism>
<keyword evidence="3" id="KW-1185">Reference proteome</keyword>
<evidence type="ECO:0000256" key="1">
    <source>
        <dbReference type="SAM" id="Phobius"/>
    </source>
</evidence>
<reference evidence="2 3" key="1">
    <citation type="submission" date="2024-07" db="EMBL/GenBank/DDBJ databases">
        <title>Section-level genome sequencing and comparative genomics of Aspergillus sections Usti and Cavernicolus.</title>
        <authorList>
            <consortium name="Lawrence Berkeley National Laboratory"/>
            <person name="Nybo J.L."/>
            <person name="Vesth T.C."/>
            <person name="Theobald S."/>
            <person name="Frisvad J.C."/>
            <person name="Larsen T.O."/>
            <person name="Kjaerboelling I."/>
            <person name="Rothschild-Mancinelli K."/>
            <person name="Lyhne E.K."/>
            <person name="Kogle M.E."/>
            <person name="Barry K."/>
            <person name="Clum A."/>
            <person name="Na H."/>
            <person name="Ledsgaard L."/>
            <person name="Lin J."/>
            <person name="Lipzen A."/>
            <person name="Kuo A."/>
            <person name="Riley R."/>
            <person name="Mondo S."/>
            <person name="Labutti K."/>
            <person name="Haridas S."/>
            <person name="Pangalinan J."/>
            <person name="Salamov A.A."/>
            <person name="Simmons B.A."/>
            <person name="Magnuson J.K."/>
            <person name="Chen J."/>
            <person name="Drula E."/>
            <person name="Henrissat B."/>
            <person name="Wiebenga A."/>
            <person name="Lubbers R.J."/>
            <person name="Gomes A.C."/>
            <person name="Makela M.R."/>
            <person name="Stajich J."/>
            <person name="Grigoriev I.V."/>
            <person name="Mortensen U.H."/>
            <person name="De Vries R.P."/>
            <person name="Baker S.E."/>
            <person name="Andersen M.R."/>
        </authorList>
    </citation>
    <scope>NUCLEOTIDE SEQUENCE [LARGE SCALE GENOMIC DNA]</scope>
    <source>
        <strain evidence="2 3">CBS 123904</strain>
    </source>
</reference>
<keyword evidence="1" id="KW-0472">Membrane</keyword>
<name>A0ABR4IDP1_9EURO</name>
<evidence type="ECO:0000313" key="3">
    <source>
        <dbReference type="Proteomes" id="UP001610446"/>
    </source>
</evidence>
<dbReference type="EMBL" id="JBFXLU010000519">
    <property type="protein sequence ID" value="KAL2824983.1"/>
    <property type="molecule type" value="Genomic_DNA"/>
</dbReference>
<comment type="caution">
    <text evidence="2">The sequence shown here is derived from an EMBL/GenBank/DDBJ whole genome shotgun (WGS) entry which is preliminary data.</text>
</comment>
<gene>
    <name evidence="2" type="ORF">BJY01DRAFT_230314</name>
</gene>
<dbReference type="Proteomes" id="UP001610446">
    <property type="component" value="Unassembled WGS sequence"/>
</dbReference>
<protein>
    <submittedName>
        <fullName evidence="2">Uncharacterized protein</fullName>
    </submittedName>
</protein>